<evidence type="ECO:0000256" key="5">
    <source>
        <dbReference type="ARBA" id="ARBA00022692"/>
    </source>
</evidence>
<feature type="transmembrane region" description="Helical" evidence="8">
    <location>
        <begin position="306"/>
        <end position="324"/>
    </location>
</feature>
<evidence type="ECO:0000256" key="2">
    <source>
        <dbReference type="ARBA" id="ARBA00007998"/>
    </source>
</evidence>
<name>A0A4R5VQ94_9BACI</name>
<dbReference type="AlphaFoldDB" id="A0A4R5VQ94"/>
<keyword evidence="7 8" id="KW-0472">Membrane</keyword>
<dbReference type="Gene3D" id="1.20.1740.10">
    <property type="entry name" value="Amino acid/polyamine transporter I"/>
    <property type="match status" value="1"/>
</dbReference>
<sequence>MILNPKDQITTSQAAVILINAILGTGILTLPRASVDKVGTPDVWITVLLGGLLAILAGIIIAKLSQRFPQKTFYLYSQDIVGKWVGGFLGLLVIGYFLATSGFQIRSLTEVTKFLLLEGTPSWAIILPFMLVGLYLMMGGINPIARHFDIILPITVVLFLLAIFLSFKIFEIDNLRPVLGAGIIPVLKGVKTTALAFTGPEVMLFLVAFMSEPNKAVKAVIVGITIPLIFYIITVVLVIGALSADEVVTRTWPTLDLLRSFEISGLIFERFESLLLAIWIMQMFTIYTIAHYAAALGLAQIFKKNIHTFMIGLVPVIYLISMIPKNLNDVFKLGDVIGNAALYLFGVMPLFLLIIAKWVRRAT</sequence>
<dbReference type="GO" id="GO:0016020">
    <property type="term" value="C:membrane"/>
    <property type="evidence" value="ECO:0007669"/>
    <property type="project" value="UniProtKB-SubCell"/>
</dbReference>
<feature type="transmembrane region" description="Helical" evidence="8">
    <location>
        <begin position="120"/>
        <end position="138"/>
    </location>
</feature>
<keyword evidence="6 8" id="KW-1133">Transmembrane helix</keyword>
<feature type="transmembrane region" description="Helical" evidence="8">
    <location>
        <begin position="221"/>
        <end position="244"/>
    </location>
</feature>
<dbReference type="PANTHER" id="PTHR34975:SF2">
    <property type="entry name" value="SPORE GERMINATION PROTEIN A2"/>
    <property type="match status" value="1"/>
</dbReference>
<dbReference type="InterPro" id="IPR004761">
    <property type="entry name" value="Spore_GerAB"/>
</dbReference>
<keyword evidence="3" id="KW-0813">Transport</keyword>
<feature type="transmembrane region" description="Helical" evidence="8">
    <location>
        <begin position="274"/>
        <end position="294"/>
    </location>
</feature>
<evidence type="ECO:0000313" key="11">
    <source>
        <dbReference type="Proteomes" id="UP000295132"/>
    </source>
</evidence>
<evidence type="ECO:0000313" key="10">
    <source>
        <dbReference type="EMBL" id="TDK60723.1"/>
    </source>
</evidence>
<gene>
    <name evidence="10" type="ORF">E2K98_13410</name>
    <name evidence="9" type="ORF">RCG21_20615</name>
</gene>
<dbReference type="PANTHER" id="PTHR34975">
    <property type="entry name" value="SPORE GERMINATION PROTEIN A2"/>
    <property type="match status" value="1"/>
</dbReference>
<evidence type="ECO:0000256" key="8">
    <source>
        <dbReference type="SAM" id="Phobius"/>
    </source>
</evidence>
<keyword evidence="12" id="KW-1185">Reference proteome</keyword>
<dbReference type="Proteomes" id="UP000295132">
    <property type="component" value="Unassembled WGS sequence"/>
</dbReference>
<feature type="transmembrane region" description="Helical" evidence="8">
    <location>
        <begin position="43"/>
        <end position="64"/>
    </location>
</feature>
<feature type="transmembrane region" description="Helical" evidence="8">
    <location>
        <begin position="12"/>
        <end position="31"/>
    </location>
</feature>
<keyword evidence="4" id="KW-0309">Germination</keyword>
<comment type="subcellular location">
    <subcellularLocation>
        <location evidence="1">Membrane</location>
        <topology evidence="1">Multi-pass membrane protein</topology>
    </subcellularLocation>
</comment>
<comment type="caution">
    <text evidence="10">The sequence shown here is derived from an EMBL/GenBank/DDBJ whole genome shotgun (WGS) entry which is preliminary data.</text>
</comment>
<evidence type="ECO:0000256" key="6">
    <source>
        <dbReference type="ARBA" id="ARBA00022989"/>
    </source>
</evidence>
<comment type="similarity">
    <text evidence="2">Belongs to the amino acid-polyamine-organocation (APC) superfamily. Spore germination protein (SGP) (TC 2.A.3.9) family.</text>
</comment>
<accession>A0A4R5VQ94</accession>
<dbReference type="GO" id="GO:0009847">
    <property type="term" value="P:spore germination"/>
    <property type="evidence" value="ECO:0007669"/>
    <property type="project" value="InterPro"/>
</dbReference>
<evidence type="ECO:0000256" key="1">
    <source>
        <dbReference type="ARBA" id="ARBA00004141"/>
    </source>
</evidence>
<proteinExistence type="inferred from homology"/>
<evidence type="ECO:0000256" key="3">
    <source>
        <dbReference type="ARBA" id="ARBA00022448"/>
    </source>
</evidence>
<dbReference type="RefSeq" id="WP_133334852.1">
    <property type="nucleotide sequence ID" value="NZ_JAVGVR010000001.1"/>
</dbReference>
<evidence type="ECO:0000313" key="12">
    <source>
        <dbReference type="Proteomes" id="UP001178888"/>
    </source>
</evidence>
<dbReference type="EMBL" id="JAVGVR010000001">
    <property type="protein sequence ID" value="MDQ6598734.1"/>
    <property type="molecule type" value="Genomic_DNA"/>
</dbReference>
<feature type="transmembrane region" description="Helical" evidence="8">
    <location>
        <begin position="150"/>
        <end position="170"/>
    </location>
</feature>
<dbReference type="EMBL" id="SMYO01000006">
    <property type="protein sequence ID" value="TDK60723.1"/>
    <property type="molecule type" value="Genomic_DNA"/>
</dbReference>
<evidence type="ECO:0000256" key="7">
    <source>
        <dbReference type="ARBA" id="ARBA00023136"/>
    </source>
</evidence>
<evidence type="ECO:0000313" key="9">
    <source>
        <dbReference type="EMBL" id="MDQ6598734.1"/>
    </source>
</evidence>
<organism evidence="10 11">
    <name type="scientific">Bacillus salipaludis</name>
    <dbReference type="NCBI Taxonomy" id="2547811"/>
    <lineage>
        <taxon>Bacteria</taxon>
        <taxon>Bacillati</taxon>
        <taxon>Bacillota</taxon>
        <taxon>Bacilli</taxon>
        <taxon>Bacillales</taxon>
        <taxon>Bacillaceae</taxon>
        <taxon>Bacillus</taxon>
    </lineage>
</organism>
<dbReference type="NCBIfam" id="TIGR00912">
    <property type="entry name" value="2A0309"/>
    <property type="match status" value="1"/>
</dbReference>
<dbReference type="Proteomes" id="UP001178888">
    <property type="component" value="Unassembled WGS sequence"/>
</dbReference>
<keyword evidence="5 8" id="KW-0812">Transmembrane</keyword>
<reference evidence="9" key="2">
    <citation type="submission" date="2023-08" db="EMBL/GenBank/DDBJ databases">
        <title>Nitrogen cycling bacteria in agricultural field soils.</title>
        <authorList>
            <person name="Jang J."/>
        </authorList>
    </citation>
    <scope>NUCLEOTIDE SEQUENCE</scope>
    <source>
        <strain evidence="9">PS3-36</strain>
    </source>
</reference>
<feature type="transmembrane region" description="Helical" evidence="8">
    <location>
        <begin position="190"/>
        <end position="209"/>
    </location>
</feature>
<reference evidence="10 11" key="1">
    <citation type="submission" date="2019-03" db="EMBL/GenBank/DDBJ databases">
        <title>Bacillus niacini sp. nov. a Nicotinate-Metabolizing Mesophile Isolated from Soil.</title>
        <authorList>
            <person name="Zhang G."/>
        </authorList>
    </citation>
    <scope>NUCLEOTIDE SEQUENCE [LARGE SCALE GENOMIC DNA]</scope>
    <source>
        <strain evidence="10 11">WN066</strain>
    </source>
</reference>
<feature type="transmembrane region" description="Helical" evidence="8">
    <location>
        <begin position="84"/>
        <end position="105"/>
    </location>
</feature>
<evidence type="ECO:0000256" key="4">
    <source>
        <dbReference type="ARBA" id="ARBA00022544"/>
    </source>
</evidence>
<protein>
    <submittedName>
        <fullName evidence="9">Spore germination protein</fullName>
    </submittedName>
    <submittedName>
        <fullName evidence="10">Spore gernimation protein</fullName>
    </submittedName>
</protein>
<dbReference type="Pfam" id="PF03845">
    <property type="entry name" value="Spore_permease"/>
    <property type="match status" value="1"/>
</dbReference>
<feature type="transmembrane region" description="Helical" evidence="8">
    <location>
        <begin position="336"/>
        <end position="359"/>
    </location>
</feature>